<feature type="transmembrane region" description="Helical" evidence="1">
    <location>
        <begin position="170"/>
        <end position="193"/>
    </location>
</feature>
<organism evidence="2 5">
    <name type="scientific">Peptoanaerobacter stomatis</name>
    <dbReference type="NCBI Taxonomy" id="796937"/>
    <lineage>
        <taxon>Bacteria</taxon>
        <taxon>Bacillati</taxon>
        <taxon>Bacillota</taxon>
        <taxon>Clostridia</taxon>
        <taxon>Peptostreptococcales</taxon>
        <taxon>Filifactoraceae</taxon>
        <taxon>Peptoanaerobacter</taxon>
    </lineage>
</organism>
<feature type="transmembrane region" description="Helical" evidence="1">
    <location>
        <begin position="213"/>
        <end position="237"/>
    </location>
</feature>
<evidence type="ECO:0000313" key="2">
    <source>
        <dbReference type="EMBL" id="EHL14489.1"/>
    </source>
</evidence>
<dbReference type="BioCyc" id="EBAC796937-HMP:GMGH-2217-MONOMER"/>
<dbReference type="RefSeq" id="WP_009526405.1">
    <property type="nucleotide sequence ID" value="NZ_JBQMYE010000113.1"/>
</dbReference>
<reference evidence="3 4" key="2">
    <citation type="submission" date="2011-08" db="EMBL/GenBank/DDBJ databases">
        <title>The Genome Sequence of Eubacteriaceae bacterium CM5.</title>
        <authorList>
            <consortium name="The Broad Institute Genome Sequencing Platform"/>
            <person name="Earl A."/>
            <person name="Ward D."/>
            <person name="Feldgarden M."/>
            <person name="Gevers D."/>
            <person name="Sizova M."/>
            <person name="Hazen A."/>
            <person name="Epstein S."/>
            <person name="Young S.K."/>
            <person name="Zeng Q."/>
            <person name="Gargeya S."/>
            <person name="Fitzgerald M."/>
            <person name="Haas B."/>
            <person name="Abouelleil A."/>
            <person name="Alvarado L."/>
            <person name="Arachchi H.M."/>
            <person name="Berlin A."/>
            <person name="Brown A."/>
            <person name="Chapman S.B."/>
            <person name="Chen Z."/>
            <person name="Dunbar C."/>
            <person name="Freedman E."/>
            <person name="Gearin G."/>
            <person name="Gellesch M."/>
            <person name="Goldberg J."/>
            <person name="Griggs A."/>
            <person name="Gujja S."/>
            <person name="Heiman D."/>
            <person name="Howarth C."/>
            <person name="Larson L."/>
            <person name="Lui A."/>
            <person name="MacDonald P.J.P."/>
            <person name="Montmayeur A."/>
            <person name="Murphy C."/>
            <person name="Neiman D."/>
            <person name="Pearson M."/>
            <person name="Priest M."/>
            <person name="Roberts A."/>
            <person name="Saif S."/>
            <person name="Shea T."/>
            <person name="Shenoy N."/>
            <person name="Sisk P."/>
            <person name="Stolte C."/>
            <person name="Sykes S."/>
            <person name="Wortman J."/>
            <person name="Nusbaum C."/>
            <person name="Birren B."/>
        </authorList>
    </citation>
    <scope>NUCLEOTIDE SEQUENCE [LARGE SCALE GENOMIC DNA]</scope>
    <source>
        <strain evidence="3 4">CM5</strain>
    </source>
</reference>
<accession>G9X1E5</accession>
<dbReference type="Proteomes" id="UP000003379">
    <property type="component" value="Unassembled WGS sequence"/>
</dbReference>
<sequence length="260" mass="28236">MNNSKTKKIVVSSMLGAITVILGLTPLGFIPLGIINATTMHIPVIVGAILEGPVVGASIGLIFGLSSFIKAFMSPTPISFVFYNPLISILPRVLIGIVSYYVYAALVDKDKKLLKIISYILYPIFIIFLSYLLYQNIVSAHIFNAVLTTIFLITSIILAYITYKSDYNNFAITASAFIGSMTNTVLVLGGIYLMYAQPYMEKIGKPIEQAKSAILGVSITSGLPEAVICVLITTVVVNSVSKIKMDSAIYNEKKIKTITD</sequence>
<dbReference type="GO" id="GO:0022857">
    <property type="term" value="F:transmembrane transporter activity"/>
    <property type="evidence" value="ECO:0007669"/>
    <property type="project" value="InterPro"/>
</dbReference>
<reference evidence="2 5" key="1">
    <citation type="submission" date="2011-08" db="EMBL/GenBank/DDBJ databases">
        <title>The Genome Sequence of Eubacteriaceae bacterium ACC19a.</title>
        <authorList>
            <consortium name="The Broad Institute Genome Sequencing Platform"/>
            <person name="Earl A."/>
            <person name="Ward D."/>
            <person name="Feldgarden M."/>
            <person name="Gevers D."/>
            <person name="Sizova M."/>
            <person name="Hazen A."/>
            <person name="Epstein S."/>
            <person name="Young S.K."/>
            <person name="Zeng Q."/>
            <person name="Gargeya S."/>
            <person name="Fitzgerald M."/>
            <person name="Haas B."/>
            <person name="Abouelleil A."/>
            <person name="Alvarado L."/>
            <person name="Arachchi H.M."/>
            <person name="Berlin A."/>
            <person name="Brown A."/>
            <person name="Chapman S.B."/>
            <person name="Chen Z."/>
            <person name="Dunbar C."/>
            <person name="Freedman E."/>
            <person name="Gearin G."/>
            <person name="Gellesch M."/>
            <person name="Goldberg J."/>
            <person name="Griggs A."/>
            <person name="Gujja S."/>
            <person name="Heiman D."/>
            <person name="Howarth C."/>
            <person name="Larson L."/>
            <person name="Lui A."/>
            <person name="MacDonald P.J.P."/>
            <person name="Montmayeur A."/>
            <person name="Murphy C."/>
            <person name="Neiman D."/>
            <person name="Pearson M."/>
            <person name="Priest M."/>
            <person name="Roberts A."/>
            <person name="Saif S."/>
            <person name="Shea T."/>
            <person name="Shenoy N."/>
            <person name="Sisk P."/>
            <person name="Stolte C."/>
            <person name="Sykes S."/>
            <person name="Wortman J."/>
            <person name="Nusbaum C."/>
            <person name="Birren B."/>
        </authorList>
    </citation>
    <scope>NUCLEOTIDE SEQUENCE [LARGE SCALE GENOMIC DNA]</scope>
    <source>
        <strain evidence="2 5">ACC19a</strain>
    </source>
</reference>
<dbReference type="Gene3D" id="1.10.1760.20">
    <property type="match status" value="1"/>
</dbReference>
<dbReference type="Proteomes" id="UP000006437">
    <property type="component" value="Unassembled WGS sequence"/>
</dbReference>
<dbReference type="AlphaFoldDB" id="G9X1E5"/>
<protein>
    <recommendedName>
        <fullName evidence="6">PF12822 family protein</fullName>
    </recommendedName>
</protein>
<keyword evidence="1" id="KW-0812">Transmembrane</keyword>
<keyword evidence="1" id="KW-0472">Membrane</keyword>
<feature type="transmembrane region" description="Helical" evidence="1">
    <location>
        <begin position="81"/>
        <end position="104"/>
    </location>
</feature>
<accession>G9XD29</accession>
<evidence type="ECO:0008006" key="6">
    <source>
        <dbReference type="Google" id="ProtNLM"/>
    </source>
</evidence>
<proteinExistence type="predicted"/>
<evidence type="ECO:0000256" key="1">
    <source>
        <dbReference type="SAM" id="Phobius"/>
    </source>
</evidence>
<dbReference type="InterPro" id="IPR024529">
    <property type="entry name" value="ECF_trnsprt_substrate-spec"/>
</dbReference>
<keyword evidence="1" id="KW-1133">Transmembrane helix</keyword>
<feature type="transmembrane region" description="Helical" evidence="1">
    <location>
        <begin position="116"/>
        <end position="134"/>
    </location>
</feature>
<feature type="transmembrane region" description="Helical" evidence="1">
    <location>
        <begin position="12"/>
        <end position="32"/>
    </location>
</feature>
<dbReference type="HOGENOM" id="CLU_088550_1_0_9"/>
<dbReference type="EMBL" id="AFZG01000029">
    <property type="protein sequence ID" value="EHL19125.1"/>
    <property type="molecule type" value="Genomic_DNA"/>
</dbReference>
<evidence type="ECO:0000313" key="5">
    <source>
        <dbReference type="Proteomes" id="UP000006437"/>
    </source>
</evidence>
<name>G9X1E5_9FIRM</name>
<evidence type="ECO:0000313" key="4">
    <source>
        <dbReference type="Proteomes" id="UP000003379"/>
    </source>
</evidence>
<gene>
    <name evidence="3" type="ORF">HMPREF9628_01756</name>
    <name evidence="2" type="ORF">HMPREF9629_02189</name>
</gene>
<comment type="caution">
    <text evidence="2">The sequence shown here is derived from an EMBL/GenBank/DDBJ whole genome shotgun (WGS) entry which is preliminary data.</text>
</comment>
<evidence type="ECO:0000313" key="3">
    <source>
        <dbReference type="EMBL" id="EHL19125.1"/>
    </source>
</evidence>
<feature type="transmembrane region" description="Helical" evidence="1">
    <location>
        <begin position="44"/>
        <end position="69"/>
    </location>
</feature>
<dbReference type="Pfam" id="PF12822">
    <property type="entry name" value="ECF_trnsprt"/>
    <property type="match status" value="1"/>
</dbReference>
<dbReference type="EMBL" id="AFZE01000030">
    <property type="protein sequence ID" value="EHL14489.1"/>
    <property type="molecule type" value="Genomic_DNA"/>
</dbReference>
<dbReference type="STRING" id="796937.HMPREF9630_02012"/>
<feature type="transmembrane region" description="Helical" evidence="1">
    <location>
        <begin position="140"/>
        <end position="163"/>
    </location>
</feature>
<dbReference type="PATRIC" id="fig|796937.3.peg.1441"/>